<evidence type="ECO:0000313" key="3">
    <source>
        <dbReference type="Proteomes" id="UP001409585"/>
    </source>
</evidence>
<organism evidence="2 3">
    <name type="scientific">Halioxenophilus aromaticivorans</name>
    <dbReference type="NCBI Taxonomy" id="1306992"/>
    <lineage>
        <taxon>Bacteria</taxon>
        <taxon>Pseudomonadati</taxon>
        <taxon>Pseudomonadota</taxon>
        <taxon>Gammaproteobacteria</taxon>
        <taxon>Alteromonadales</taxon>
        <taxon>Alteromonadaceae</taxon>
        <taxon>Halioxenophilus</taxon>
    </lineage>
</organism>
<dbReference type="InterPro" id="IPR013149">
    <property type="entry name" value="ADH-like_C"/>
</dbReference>
<feature type="domain" description="Enoyl reductase (ER)" evidence="1">
    <location>
        <begin position="10"/>
        <end position="323"/>
    </location>
</feature>
<dbReference type="GO" id="GO:0008270">
    <property type="term" value="F:zinc ion binding"/>
    <property type="evidence" value="ECO:0007669"/>
    <property type="project" value="InterPro"/>
</dbReference>
<comment type="caution">
    <text evidence="2">The sequence shown here is derived from an EMBL/GenBank/DDBJ whole genome shotgun (WGS) entry which is preliminary data.</text>
</comment>
<dbReference type="InterPro" id="IPR013154">
    <property type="entry name" value="ADH-like_N"/>
</dbReference>
<dbReference type="EMBL" id="BAABLX010000016">
    <property type="protein sequence ID" value="GAA4942507.1"/>
    <property type="molecule type" value="Genomic_DNA"/>
</dbReference>
<dbReference type="PANTHER" id="PTHR43677:SF4">
    <property type="entry name" value="QUINONE OXIDOREDUCTASE-LIKE PROTEIN 2"/>
    <property type="match status" value="1"/>
</dbReference>
<dbReference type="SUPFAM" id="SSF50129">
    <property type="entry name" value="GroES-like"/>
    <property type="match status" value="1"/>
</dbReference>
<dbReference type="RefSeq" id="WP_345421401.1">
    <property type="nucleotide sequence ID" value="NZ_AP031496.1"/>
</dbReference>
<dbReference type="CDD" id="cd08241">
    <property type="entry name" value="QOR1"/>
    <property type="match status" value="1"/>
</dbReference>
<name>A0AAV3U2Q1_9ALTE</name>
<dbReference type="InterPro" id="IPR036291">
    <property type="entry name" value="NAD(P)-bd_dom_sf"/>
</dbReference>
<reference evidence="3" key="1">
    <citation type="journal article" date="2019" name="Int. J. Syst. Evol. Microbiol.">
        <title>The Global Catalogue of Microorganisms (GCM) 10K type strain sequencing project: providing services to taxonomists for standard genome sequencing and annotation.</title>
        <authorList>
            <consortium name="The Broad Institute Genomics Platform"/>
            <consortium name="The Broad Institute Genome Sequencing Center for Infectious Disease"/>
            <person name="Wu L."/>
            <person name="Ma J."/>
        </authorList>
    </citation>
    <scope>NUCLEOTIDE SEQUENCE [LARGE SCALE GENOMIC DNA]</scope>
    <source>
        <strain evidence="3">JCM 19134</strain>
    </source>
</reference>
<keyword evidence="3" id="KW-1185">Reference proteome</keyword>
<dbReference type="Pfam" id="PF00107">
    <property type="entry name" value="ADH_zinc_N"/>
    <property type="match status" value="1"/>
</dbReference>
<dbReference type="InterPro" id="IPR002364">
    <property type="entry name" value="Quin_OxRdtase/zeta-crystal_CS"/>
</dbReference>
<accession>A0AAV3U2Q1</accession>
<dbReference type="InterPro" id="IPR020843">
    <property type="entry name" value="ER"/>
</dbReference>
<gene>
    <name evidence="2" type="ORF">GCM10025791_21280</name>
</gene>
<dbReference type="Gene3D" id="3.90.180.10">
    <property type="entry name" value="Medium-chain alcohol dehydrogenases, catalytic domain"/>
    <property type="match status" value="1"/>
</dbReference>
<dbReference type="GO" id="GO:0016491">
    <property type="term" value="F:oxidoreductase activity"/>
    <property type="evidence" value="ECO:0007669"/>
    <property type="project" value="InterPro"/>
</dbReference>
<evidence type="ECO:0000313" key="2">
    <source>
        <dbReference type="EMBL" id="GAA4942507.1"/>
    </source>
</evidence>
<proteinExistence type="predicted"/>
<dbReference type="Pfam" id="PF08240">
    <property type="entry name" value="ADH_N"/>
    <property type="match status" value="1"/>
</dbReference>
<dbReference type="Gene3D" id="3.40.50.720">
    <property type="entry name" value="NAD(P)-binding Rossmann-like Domain"/>
    <property type="match status" value="1"/>
</dbReference>
<dbReference type="InterPro" id="IPR051397">
    <property type="entry name" value="Zn-ADH-like_protein"/>
</dbReference>
<dbReference type="Proteomes" id="UP001409585">
    <property type="component" value="Unassembled WGS sequence"/>
</dbReference>
<dbReference type="InterPro" id="IPR011032">
    <property type="entry name" value="GroES-like_sf"/>
</dbReference>
<protein>
    <submittedName>
        <fullName evidence="2">NADPH:quinone oxidoreductase family protein</fullName>
    </submittedName>
</protein>
<dbReference type="SMART" id="SM00829">
    <property type="entry name" value="PKS_ER"/>
    <property type="match status" value="1"/>
</dbReference>
<dbReference type="PROSITE" id="PS01162">
    <property type="entry name" value="QOR_ZETA_CRYSTAL"/>
    <property type="match status" value="1"/>
</dbReference>
<dbReference type="PANTHER" id="PTHR43677">
    <property type="entry name" value="SHORT-CHAIN DEHYDROGENASE/REDUCTASE"/>
    <property type="match status" value="1"/>
</dbReference>
<dbReference type="AlphaFoldDB" id="A0AAV3U2Q1"/>
<dbReference type="SUPFAM" id="SSF51735">
    <property type="entry name" value="NAD(P)-binding Rossmann-fold domains"/>
    <property type="match status" value="1"/>
</dbReference>
<evidence type="ECO:0000259" key="1">
    <source>
        <dbReference type="SMART" id="SM00829"/>
    </source>
</evidence>
<sequence length="325" mass="34343">MKAIVCENFAPIQELKLLDVESPVAKPGEVVVNVKAAGVNYPDALVVQGLYQVKPPLPFVPGFEFAGVVDSFGDGVDQFPAGTRVLGVHPGYGAYAEQIAVPAMCLMPIPDAVSFTDAANLACAHGTAHHALKQRAQLKAGETLLVLGAAGGTGIAAVQIGKAMGAKVIAACSSEEKLAVAKQNGADVLINYASHDLRKALKGVTAGKGVDVVYDPVGGDAFDQCCRSMARNGRLLVVGFASGRIPQLPVNLALVKEFSVAGVFWGNFIENEPEVYAQNVKEMFTWFLEEKIKVVTDAVFALEQAPEALQRLMDRQVAGKLVLEI</sequence>